<feature type="signal peptide" evidence="8">
    <location>
        <begin position="1"/>
        <end position="21"/>
    </location>
</feature>
<keyword evidence="6 7" id="KW-0592">Phosphate transport</keyword>
<dbReference type="InterPro" id="IPR024370">
    <property type="entry name" value="PBP_domain"/>
</dbReference>
<dbReference type="PANTHER" id="PTHR42996:SF1">
    <property type="entry name" value="PHOSPHATE-BINDING PROTEIN PSTS"/>
    <property type="match status" value="1"/>
</dbReference>
<reference evidence="10 11" key="1">
    <citation type="submission" date="2024-05" db="EMBL/GenBank/DDBJ databases">
        <title>Genome Sequence and Characterization of the New Strain Purple Sulfur Bacterium of Genus Thioalkalicoccus.</title>
        <authorList>
            <person name="Bryantseva I.A."/>
            <person name="Kyndt J.A."/>
            <person name="Imhoff J.F."/>
        </authorList>
    </citation>
    <scope>NUCLEOTIDE SEQUENCE [LARGE SCALE GENOMIC DNA]</scope>
    <source>
        <strain evidence="10 11">Um2</strain>
    </source>
</reference>
<evidence type="ECO:0000256" key="6">
    <source>
        <dbReference type="ARBA" id="ARBA00022592"/>
    </source>
</evidence>
<keyword evidence="5 7" id="KW-0813">Transport</keyword>
<dbReference type="InterPro" id="IPR050962">
    <property type="entry name" value="Phosphate-bind_PstS"/>
</dbReference>
<dbReference type="EMBL" id="JBDKXB010000003">
    <property type="protein sequence ID" value="MEY6431543.1"/>
    <property type="molecule type" value="Genomic_DNA"/>
</dbReference>
<sequence length="354" mass="37949">MTSLFRVLRTAAMVGVSVVLAACGGDAPDGSSEAATGVRLAGAGATFPDPLYQEWIRRYRDQAPDVRIRYQPVGSGEGVARFLAETVDFGGSDRAMTDAEMAQVVRGARLIPATAGMVVLAYNLPEIDGELRLPRDVYVDIFLGTIWRWDDPRIQAANPDLELPSKMIQTVVRRDGSGTTYAFTNHLSAVSDAWRYGPGTGQSVQWPGGAMTGSGNEGVAQKIKISPGSIGYVEYYFARRLEMPIAMLENRAGRFVRPDAATGQAALASAAAAELPDNLRLFVPDPSGSDDYPIVSLSWLLLYGEYPDTEVGESLKAAVNWALDQGQEIAEEMGYIPLPEAIAAAAVEAVASIR</sequence>
<evidence type="ECO:0000256" key="3">
    <source>
        <dbReference type="ARBA" id="ARBA00011529"/>
    </source>
</evidence>
<comment type="function">
    <text evidence="1 7">Part of the ABC transporter complex PstSACB involved in phosphate import.</text>
</comment>
<evidence type="ECO:0000313" key="10">
    <source>
        <dbReference type="EMBL" id="MEY6431543.1"/>
    </source>
</evidence>
<keyword evidence="11" id="KW-1185">Reference proteome</keyword>
<organism evidence="10 11">
    <name type="scientific">Thioalkalicoccus limnaeus</name>
    <dbReference type="NCBI Taxonomy" id="120681"/>
    <lineage>
        <taxon>Bacteria</taxon>
        <taxon>Pseudomonadati</taxon>
        <taxon>Pseudomonadota</taxon>
        <taxon>Gammaproteobacteria</taxon>
        <taxon>Chromatiales</taxon>
        <taxon>Chromatiaceae</taxon>
        <taxon>Thioalkalicoccus</taxon>
    </lineage>
</organism>
<comment type="similarity">
    <text evidence="2 7">Belongs to the PstS family.</text>
</comment>
<dbReference type="PROSITE" id="PS51257">
    <property type="entry name" value="PROKAR_LIPOPROTEIN"/>
    <property type="match status" value="1"/>
</dbReference>
<protein>
    <recommendedName>
        <fullName evidence="4 7">Phosphate-binding protein PstS</fullName>
    </recommendedName>
</protein>
<dbReference type="CDD" id="cd13565">
    <property type="entry name" value="PBP2_PstS"/>
    <property type="match status" value="1"/>
</dbReference>
<evidence type="ECO:0000256" key="2">
    <source>
        <dbReference type="ARBA" id="ARBA00008725"/>
    </source>
</evidence>
<comment type="caution">
    <text evidence="10">The sequence shown here is derived from an EMBL/GenBank/DDBJ whole genome shotgun (WGS) entry which is preliminary data.</text>
</comment>
<dbReference type="PANTHER" id="PTHR42996">
    <property type="entry name" value="PHOSPHATE-BINDING PROTEIN PSTS"/>
    <property type="match status" value="1"/>
</dbReference>
<evidence type="ECO:0000256" key="7">
    <source>
        <dbReference type="PIRNR" id="PIRNR002756"/>
    </source>
</evidence>
<name>A0ABV4BDG6_9GAMM</name>
<evidence type="ECO:0000256" key="5">
    <source>
        <dbReference type="ARBA" id="ARBA00022448"/>
    </source>
</evidence>
<evidence type="ECO:0000256" key="8">
    <source>
        <dbReference type="SAM" id="SignalP"/>
    </source>
</evidence>
<gene>
    <name evidence="10" type="primary">pstS</name>
    <name evidence="10" type="ORF">ABC977_03870</name>
</gene>
<evidence type="ECO:0000256" key="4">
    <source>
        <dbReference type="ARBA" id="ARBA00021889"/>
    </source>
</evidence>
<dbReference type="Proteomes" id="UP001564408">
    <property type="component" value="Unassembled WGS sequence"/>
</dbReference>
<keyword evidence="8" id="KW-0732">Signal</keyword>
<dbReference type="SUPFAM" id="SSF53850">
    <property type="entry name" value="Periplasmic binding protein-like II"/>
    <property type="match status" value="1"/>
</dbReference>
<dbReference type="Pfam" id="PF12849">
    <property type="entry name" value="PBP_like_2"/>
    <property type="match status" value="1"/>
</dbReference>
<dbReference type="Gene3D" id="3.40.190.10">
    <property type="entry name" value="Periplasmic binding protein-like II"/>
    <property type="match status" value="2"/>
</dbReference>
<evidence type="ECO:0000313" key="11">
    <source>
        <dbReference type="Proteomes" id="UP001564408"/>
    </source>
</evidence>
<dbReference type="NCBIfam" id="TIGR00975">
    <property type="entry name" value="3a0107s03"/>
    <property type="match status" value="1"/>
</dbReference>
<feature type="domain" description="PBP" evidence="9">
    <location>
        <begin position="33"/>
        <end position="317"/>
    </location>
</feature>
<dbReference type="RefSeq" id="WP_369665926.1">
    <property type="nucleotide sequence ID" value="NZ_JBDKXB010000003.1"/>
</dbReference>
<dbReference type="PIRSF" id="PIRSF002756">
    <property type="entry name" value="PstS"/>
    <property type="match status" value="1"/>
</dbReference>
<feature type="chain" id="PRO_5047065734" description="Phosphate-binding protein PstS" evidence="8">
    <location>
        <begin position="22"/>
        <end position="354"/>
    </location>
</feature>
<dbReference type="InterPro" id="IPR005673">
    <property type="entry name" value="ABC_phos-bd_PstS"/>
</dbReference>
<comment type="subunit">
    <text evidence="3 7">The complex is composed of two ATP-binding proteins (PstB), two transmembrane proteins (PstC and PstA) and a solute-binding protein (PstS).</text>
</comment>
<evidence type="ECO:0000259" key="9">
    <source>
        <dbReference type="Pfam" id="PF12849"/>
    </source>
</evidence>
<evidence type="ECO:0000256" key="1">
    <source>
        <dbReference type="ARBA" id="ARBA00002841"/>
    </source>
</evidence>
<accession>A0ABV4BDG6</accession>
<proteinExistence type="inferred from homology"/>